<dbReference type="EMBL" id="CP003093">
    <property type="protein sequence ID" value="AER55303.1"/>
    <property type="molecule type" value="Genomic_DNA"/>
</dbReference>
<dbReference type="eggNOG" id="COG1843">
    <property type="taxonomic scope" value="Bacteria"/>
</dbReference>
<name>G7UMZ2_PSEUP</name>
<accession>G7UMZ2</accession>
<dbReference type="InterPro" id="IPR005648">
    <property type="entry name" value="FlgD"/>
</dbReference>
<comment type="similarity">
    <text evidence="1 5">Belongs to the FlgD family.</text>
</comment>
<dbReference type="STRING" id="1045855.DSC_03250"/>
<dbReference type="Pfam" id="PF03963">
    <property type="entry name" value="FlgD"/>
    <property type="match status" value="1"/>
</dbReference>
<organism evidence="8 9">
    <name type="scientific">Pseudoxanthomonas spadix (strain BD-a59)</name>
    <dbReference type="NCBI Taxonomy" id="1045855"/>
    <lineage>
        <taxon>Bacteria</taxon>
        <taxon>Pseudomonadati</taxon>
        <taxon>Pseudomonadota</taxon>
        <taxon>Gammaproteobacteria</taxon>
        <taxon>Lysobacterales</taxon>
        <taxon>Lysobacteraceae</taxon>
        <taxon>Pseudoxanthomonas</taxon>
    </lineage>
</organism>
<gene>
    <name evidence="8" type="primary">flgD</name>
    <name evidence="8" type="ordered locus">DSC_03250</name>
</gene>
<feature type="domain" description="FlgD/Vpr Ig-like" evidence="6">
    <location>
        <begin position="112"/>
        <end position="178"/>
    </location>
</feature>
<evidence type="ECO:0000313" key="9">
    <source>
        <dbReference type="Proteomes" id="UP000005870"/>
    </source>
</evidence>
<dbReference type="InterPro" id="IPR025965">
    <property type="entry name" value="FlgD/Vpr_Ig-like"/>
</dbReference>
<dbReference type="Gene3D" id="2.30.30.910">
    <property type="match status" value="1"/>
</dbReference>
<dbReference type="Proteomes" id="UP000005870">
    <property type="component" value="Chromosome"/>
</dbReference>
<proteinExistence type="inferred from homology"/>
<evidence type="ECO:0000256" key="4">
    <source>
        <dbReference type="ARBA" id="ARBA00024746"/>
    </source>
</evidence>
<evidence type="ECO:0000256" key="3">
    <source>
        <dbReference type="ARBA" id="ARBA00022795"/>
    </source>
</evidence>
<keyword evidence="8" id="KW-0282">Flagellum</keyword>
<dbReference type="AlphaFoldDB" id="G7UMZ2"/>
<protein>
    <recommendedName>
        <fullName evidence="2 5">Basal-body rod modification protein FlgD</fullName>
    </recommendedName>
</protein>
<dbReference type="RefSeq" id="WP_014159481.1">
    <property type="nucleotide sequence ID" value="NC_016147.2"/>
</dbReference>
<dbReference type="InterPro" id="IPR025963">
    <property type="entry name" value="FLgD_Tudor"/>
</dbReference>
<evidence type="ECO:0000256" key="5">
    <source>
        <dbReference type="RuleBase" id="RU362076"/>
    </source>
</evidence>
<evidence type="ECO:0000256" key="1">
    <source>
        <dbReference type="ARBA" id="ARBA00010577"/>
    </source>
</evidence>
<dbReference type="Pfam" id="PF13861">
    <property type="entry name" value="FLgD_tudor"/>
    <property type="match status" value="1"/>
</dbReference>
<comment type="function">
    <text evidence="4 5">Required for flagellar hook formation. May act as a scaffolding protein.</text>
</comment>
<keyword evidence="8" id="KW-0966">Cell projection</keyword>
<feature type="domain" description="FlgD Tudor-like" evidence="7">
    <location>
        <begin position="88"/>
        <end position="226"/>
    </location>
</feature>
<evidence type="ECO:0000259" key="7">
    <source>
        <dbReference type="Pfam" id="PF13861"/>
    </source>
</evidence>
<dbReference type="Gene3D" id="2.60.40.4070">
    <property type="match status" value="1"/>
</dbReference>
<dbReference type="OrthoDB" id="9785233at2"/>
<keyword evidence="9" id="KW-1185">Reference proteome</keyword>
<dbReference type="GO" id="GO:0044781">
    <property type="term" value="P:bacterial-type flagellum organization"/>
    <property type="evidence" value="ECO:0007669"/>
    <property type="project" value="UniProtKB-UniRule"/>
</dbReference>
<dbReference type="HOGENOM" id="CLU_047535_0_2_6"/>
<dbReference type="Pfam" id="PF13860">
    <property type="entry name" value="FlgD_ig"/>
    <property type="match status" value="1"/>
</dbReference>
<reference evidence="8 9" key="1">
    <citation type="journal article" date="2012" name="J. Bacteriol.">
        <title>Complete Genome Sequence of the BTEX-Degrading Bacterium Pseudoxanthomonas spadix BD-a59.</title>
        <authorList>
            <person name="Lee S.H."/>
            <person name="Jin H.M."/>
            <person name="Lee H.J."/>
            <person name="Kim J.M."/>
            <person name="Jeon C.O."/>
        </authorList>
    </citation>
    <scope>NUCLEOTIDE SEQUENCE [LARGE SCALE GENOMIC DNA]</scope>
    <source>
        <strain evidence="8 9">BD-a59</strain>
    </source>
</reference>
<keyword evidence="3 5" id="KW-1005">Bacterial flagellum biogenesis</keyword>
<dbReference type="KEGG" id="psd:DSC_03250"/>
<sequence>MATVDTSTLASLGLTSATKAASTTGSSAGAIGQADFLTLMTVQLKNQDPLKPLDSQQFLGQLAQFSTVQGIEQMQAAMGSMASVMESDQTLRAAALVGHDAMVAASSVTLAPGAPLDGEITATSAGPVTLEITDANGNTVRTLSATAATSGALAFHWDGLTDAGAAATGGTYTIKAVAGATAASRAASATALDVGLIAHVDSVSIESSGLTLNLAGVGGFPLSSIRRVS</sequence>
<evidence type="ECO:0000256" key="2">
    <source>
        <dbReference type="ARBA" id="ARBA00016013"/>
    </source>
</evidence>
<keyword evidence="8" id="KW-0969">Cilium</keyword>
<evidence type="ECO:0000313" key="8">
    <source>
        <dbReference type="EMBL" id="AER55303.1"/>
    </source>
</evidence>
<evidence type="ECO:0000259" key="6">
    <source>
        <dbReference type="Pfam" id="PF13860"/>
    </source>
</evidence>